<dbReference type="AlphaFoldDB" id="A0A8J2XPF1"/>
<evidence type="ECO:0000313" key="2">
    <source>
        <dbReference type="EMBL" id="GGA80783.1"/>
    </source>
</evidence>
<dbReference type="EMBL" id="BMDX01000011">
    <property type="protein sequence ID" value="GGA80783.1"/>
    <property type="molecule type" value="Genomic_DNA"/>
</dbReference>
<keyword evidence="3" id="KW-1185">Reference proteome</keyword>
<protein>
    <recommendedName>
        <fullName evidence="1">Lambda phage tail tube protein N-terminal domain-containing protein</fullName>
    </recommendedName>
</protein>
<dbReference type="Pfam" id="PF16461">
    <property type="entry name" value="Phage_TTP_12"/>
    <property type="match status" value="1"/>
</dbReference>
<reference evidence="3" key="1">
    <citation type="journal article" date="2019" name="Int. J. Syst. Evol. Microbiol.">
        <title>The Global Catalogue of Microorganisms (GCM) 10K type strain sequencing project: providing services to taxonomists for standard genome sequencing and annotation.</title>
        <authorList>
            <consortium name="The Broad Institute Genomics Platform"/>
            <consortium name="The Broad Institute Genome Sequencing Center for Infectious Disease"/>
            <person name="Wu L."/>
            <person name="Ma J."/>
        </authorList>
    </citation>
    <scope>NUCLEOTIDE SEQUENCE [LARGE SCALE GENOMIC DNA]</scope>
    <source>
        <strain evidence="3">CGMCC 1.10130</strain>
    </source>
</reference>
<name>A0A8J2XPF1_9GAMM</name>
<feature type="domain" description="Lambda phage tail tube protein N-terminal" evidence="1">
    <location>
        <begin position="21"/>
        <end position="131"/>
    </location>
</feature>
<organism evidence="2 3">
    <name type="scientific">Neiella marina</name>
    <dbReference type="NCBI Taxonomy" id="508461"/>
    <lineage>
        <taxon>Bacteria</taxon>
        <taxon>Pseudomonadati</taxon>
        <taxon>Pseudomonadota</taxon>
        <taxon>Gammaproteobacteria</taxon>
        <taxon>Alteromonadales</taxon>
        <taxon>Echinimonadaceae</taxon>
        <taxon>Neiella</taxon>
    </lineage>
</organism>
<sequence length="139" mass="15196">MLGNKVTLHRSTDQGTAYGEKIANIVDLQPGAKTAETHENTQYGASHDYKEYDYGLKDGGEYTFVVKYEAGNTDVEALADALENSTKEYLQLQFPAPISKTKSFRCLVTEVGIQTPLGEHIKQSIKVKVDGPIAEAALT</sequence>
<evidence type="ECO:0000259" key="1">
    <source>
        <dbReference type="Pfam" id="PF16461"/>
    </source>
</evidence>
<dbReference type="RefSeq" id="WP_188708225.1">
    <property type="nucleotide sequence ID" value="NZ_BMDX01000011.1"/>
</dbReference>
<dbReference type="Proteomes" id="UP000619743">
    <property type="component" value="Unassembled WGS sequence"/>
</dbReference>
<dbReference type="InterPro" id="IPR032494">
    <property type="entry name" value="Phage_TTP_N"/>
</dbReference>
<dbReference type="Gene3D" id="4.10.410.40">
    <property type="match status" value="1"/>
</dbReference>
<accession>A0A8J2XPF1</accession>
<evidence type="ECO:0000313" key="3">
    <source>
        <dbReference type="Proteomes" id="UP000619743"/>
    </source>
</evidence>
<comment type="caution">
    <text evidence="2">The sequence shown here is derived from an EMBL/GenBank/DDBJ whole genome shotgun (WGS) entry which is preliminary data.</text>
</comment>
<gene>
    <name evidence="2" type="ORF">GCM10011369_23430</name>
</gene>
<proteinExistence type="predicted"/>